<gene>
    <name evidence="2" type="ORF">sS8_2531</name>
</gene>
<dbReference type="AlphaFoldDB" id="A0A250KS32"/>
<dbReference type="Proteomes" id="UP000266313">
    <property type="component" value="Chromosome"/>
</dbReference>
<name>A0A250KS32_9GAMM</name>
<feature type="transmembrane region" description="Helical" evidence="1">
    <location>
        <begin position="211"/>
        <end position="232"/>
    </location>
</feature>
<organism evidence="2 3">
    <name type="scientific">Methylocaldum marinum</name>
    <dbReference type="NCBI Taxonomy" id="1432792"/>
    <lineage>
        <taxon>Bacteria</taxon>
        <taxon>Pseudomonadati</taxon>
        <taxon>Pseudomonadota</taxon>
        <taxon>Gammaproteobacteria</taxon>
        <taxon>Methylococcales</taxon>
        <taxon>Methylococcaceae</taxon>
        <taxon>Methylocaldum</taxon>
    </lineage>
</organism>
<reference evidence="2 3" key="1">
    <citation type="submission" date="2016-12" db="EMBL/GenBank/DDBJ databases">
        <title>Genome sequencing of Methylocaldum marinum.</title>
        <authorList>
            <person name="Takeuchi M."/>
            <person name="Kamagata Y."/>
            <person name="Hiraoka S."/>
            <person name="Oshima K."/>
            <person name="Hattori M."/>
            <person name="Iwasaki W."/>
        </authorList>
    </citation>
    <scope>NUCLEOTIDE SEQUENCE [LARGE SCALE GENOMIC DNA]</scope>
    <source>
        <strain evidence="2 3">S8</strain>
    </source>
</reference>
<feature type="transmembrane region" description="Helical" evidence="1">
    <location>
        <begin position="244"/>
        <end position="263"/>
    </location>
</feature>
<dbReference type="EMBL" id="AP017928">
    <property type="protein sequence ID" value="BBA34483.1"/>
    <property type="molecule type" value="Genomic_DNA"/>
</dbReference>
<evidence type="ECO:0000256" key="1">
    <source>
        <dbReference type="SAM" id="Phobius"/>
    </source>
</evidence>
<protein>
    <submittedName>
        <fullName evidence="2">Uncharacterized protein</fullName>
    </submittedName>
</protein>
<keyword evidence="1" id="KW-0472">Membrane</keyword>
<proteinExistence type="predicted"/>
<keyword evidence="1" id="KW-0812">Transmembrane</keyword>
<dbReference type="KEGG" id="mmai:sS8_2531"/>
<evidence type="ECO:0000313" key="3">
    <source>
        <dbReference type="Proteomes" id="UP000266313"/>
    </source>
</evidence>
<accession>A0A250KS32</accession>
<keyword evidence="3" id="KW-1185">Reference proteome</keyword>
<feature type="transmembrane region" description="Helical" evidence="1">
    <location>
        <begin position="20"/>
        <end position="45"/>
    </location>
</feature>
<evidence type="ECO:0000313" key="2">
    <source>
        <dbReference type="EMBL" id="BBA34483.1"/>
    </source>
</evidence>
<feature type="transmembrane region" description="Helical" evidence="1">
    <location>
        <begin position="57"/>
        <end position="75"/>
    </location>
</feature>
<sequence length="303" mass="32961">MPDFNLMAATRTIEKSMPFVLYRLLMCLAIAFAYVVITAAGAGTAIGLSSLSQNPTAFASAGAIAGFIGCAFLMYKLRPTFLYNIKAGNLALLAEQHKGNAIPEGRAQIDYAKQIVGRRFPSASGLMGLDRSIEQTLQKLPEAGLASTLSKLNNPWFSGALSRLAGRLYAANHQTVLVWLFLTDDDDPWRSARNALAAHVQYFSSIFKSRVYLGLFELLGFASGFALLLIPIRNIASTLPVSIGLWQYVFTAAFAWSLKAAFFEPIAQAAMAQTVFKLIGQGINPDSKTELDRKAPMFSQRSS</sequence>
<keyword evidence="1" id="KW-1133">Transmembrane helix</keyword>